<dbReference type="SMART" id="SM01005">
    <property type="entry name" value="Ala_racemase_C"/>
    <property type="match status" value="1"/>
</dbReference>
<dbReference type="Pfam" id="PF01168">
    <property type="entry name" value="Ala_racemase_N"/>
    <property type="match status" value="1"/>
</dbReference>
<comment type="cofactor">
    <cofactor evidence="2">
        <name>pyridoxal 5'-phosphate</name>
        <dbReference type="ChEBI" id="CHEBI:597326"/>
    </cofactor>
</comment>
<protein>
    <recommendedName>
        <fullName evidence="4">alanine racemase</fullName>
        <ecNumber evidence="4">5.1.1.1</ecNumber>
    </recommendedName>
</protein>
<dbReference type="InterPro" id="IPR009006">
    <property type="entry name" value="Ala_racemase/Decarboxylase_C"/>
</dbReference>
<proteinExistence type="inferred from homology"/>
<feature type="domain" description="Alanine racemase C-terminal" evidence="7">
    <location>
        <begin position="231"/>
        <end position="349"/>
    </location>
</feature>
<dbReference type="EMBL" id="JBDLBR010000002">
    <property type="protein sequence ID" value="MEN7537186.1"/>
    <property type="molecule type" value="Genomic_DNA"/>
</dbReference>
<evidence type="ECO:0000256" key="2">
    <source>
        <dbReference type="ARBA" id="ARBA00001933"/>
    </source>
</evidence>
<dbReference type="PROSITE" id="PS00395">
    <property type="entry name" value="ALANINE_RACEMASE"/>
    <property type="match status" value="1"/>
</dbReference>
<keyword evidence="9" id="KW-1185">Reference proteome</keyword>
<dbReference type="PRINTS" id="PR00992">
    <property type="entry name" value="ALARACEMASE"/>
</dbReference>
<dbReference type="EC" id="5.1.1.1" evidence="4"/>
<dbReference type="Pfam" id="PF00842">
    <property type="entry name" value="Ala_racemase_C"/>
    <property type="match status" value="1"/>
</dbReference>
<evidence type="ECO:0000256" key="1">
    <source>
        <dbReference type="ARBA" id="ARBA00000316"/>
    </source>
</evidence>
<evidence type="ECO:0000259" key="7">
    <source>
        <dbReference type="SMART" id="SM01005"/>
    </source>
</evidence>
<dbReference type="InterPro" id="IPR011079">
    <property type="entry name" value="Ala_racemase_C"/>
</dbReference>
<dbReference type="InterPro" id="IPR001608">
    <property type="entry name" value="Ala_racemase_N"/>
</dbReference>
<comment type="similarity">
    <text evidence="3">Belongs to the alanine racemase family.</text>
</comment>
<keyword evidence="5" id="KW-0663">Pyridoxal phosphate</keyword>
<dbReference type="NCBIfam" id="TIGR00492">
    <property type="entry name" value="alr"/>
    <property type="match status" value="1"/>
</dbReference>
<dbReference type="PANTHER" id="PTHR30511:SF0">
    <property type="entry name" value="ALANINE RACEMASE, CATABOLIC-RELATED"/>
    <property type="match status" value="1"/>
</dbReference>
<evidence type="ECO:0000256" key="4">
    <source>
        <dbReference type="ARBA" id="ARBA00013089"/>
    </source>
</evidence>
<keyword evidence="6 8" id="KW-0413">Isomerase</keyword>
<evidence type="ECO:0000256" key="5">
    <source>
        <dbReference type="ARBA" id="ARBA00022898"/>
    </source>
</evidence>
<dbReference type="RefSeq" id="WP_346784633.1">
    <property type="nucleotide sequence ID" value="NZ_JBDLBR010000002.1"/>
</dbReference>
<accession>A0ABV0CWW2</accession>
<dbReference type="InterPro" id="IPR020622">
    <property type="entry name" value="Ala_racemase_pyridoxalP-BS"/>
</dbReference>
<dbReference type="InterPro" id="IPR000821">
    <property type="entry name" value="Ala_racemase"/>
</dbReference>
<dbReference type="GO" id="GO:0008784">
    <property type="term" value="F:alanine racemase activity"/>
    <property type="evidence" value="ECO:0007669"/>
    <property type="project" value="UniProtKB-EC"/>
</dbReference>
<evidence type="ECO:0000313" key="9">
    <source>
        <dbReference type="Proteomes" id="UP001484535"/>
    </source>
</evidence>
<gene>
    <name evidence="8" type="primary">alr</name>
    <name evidence="8" type="ORF">ABDJ38_08365</name>
</gene>
<name>A0ABV0CWW2_9SPHN</name>
<evidence type="ECO:0000256" key="6">
    <source>
        <dbReference type="ARBA" id="ARBA00023235"/>
    </source>
</evidence>
<organism evidence="8 9">
    <name type="scientific">Aurantiacibacter flavus</name>
    <dbReference type="NCBI Taxonomy" id="3145232"/>
    <lineage>
        <taxon>Bacteria</taxon>
        <taxon>Pseudomonadati</taxon>
        <taxon>Pseudomonadota</taxon>
        <taxon>Alphaproteobacteria</taxon>
        <taxon>Sphingomonadales</taxon>
        <taxon>Erythrobacteraceae</taxon>
        <taxon>Aurantiacibacter</taxon>
    </lineage>
</organism>
<evidence type="ECO:0000313" key="8">
    <source>
        <dbReference type="EMBL" id="MEN7537186.1"/>
    </source>
</evidence>
<evidence type="ECO:0000256" key="3">
    <source>
        <dbReference type="ARBA" id="ARBA00007880"/>
    </source>
</evidence>
<comment type="catalytic activity">
    <reaction evidence="1">
        <text>L-alanine = D-alanine</text>
        <dbReference type="Rhea" id="RHEA:20249"/>
        <dbReference type="ChEBI" id="CHEBI:57416"/>
        <dbReference type="ChEBI" id="CHEBI:57972"/>
        <dbReference type="EC" id="5.1.1.1"/>
    </reaction>
</comment>
<dbReference type="SUPFAM" id="SSF51419">
    <property type="entry name" value="PLP-binding barrel"/>
    <property type="match status" value="1"/>
</dbReference>
<sequence>MTTPELPPPTLRLKVDRAALASNWRALDRLSGGAAAGAAVKADAYGLGVASVVPTLLDAGARQFFVAHWSEVAAVLAAGAAPNQLAVLHGVNTPADAAYARETGVRPVINSLRQAQLWHEAGGDHCHLMIDTGMNRLGLPPGDIGDPAIAALDIDIVMSHLASAEDETDQSAQQLALFESARSGVAARRASLANSAGIALGSAYHFDLTRPGLALYGGVPCDALASELTQVAFPQAMVMQIRSVPTDGLVGYNATFRAPHPMRTATLSLGYADGILRCWGEGGALSHEGRTLKIIGRVSMDMIVVDSTDAPDLAEGDFCDLPYNLVAAAQSTGLSQYELLTLLGNRFAR</sequence>
<dbReference type="SUPFAM" id="SSF50621">
    <property type="entry name" value="Alanine racemase C-terminal domain-like"/>
    <property type="match status" value="1"/>
</dbReference>
<dbReference type="Gene3D" id="3.20.20.10">
    <property type="entry name" value="Alanine racemase"/>
    <property type="match status" value="1"/>
</dbReference>
<dbReference type="InterPro" id="IPR029066">
    <property type="entry name" value="PLP-binding_barrel"/>
</dbReference>
<dbReference type="Proteomes" id="UP001484535">
    <property type="component" value="Unassembled WGS sequence"/>
</dbReference>
<reference evidence="8 9" key="1">
    <citation type="submission" date="2024-05" db="EMBL/GenBank/DDBJ databases">
        <authorList>
            <person name="Park S."/>
        </authorList>
    </citation>
    <scope>NUCLEOTIDE SEQUENCE [LARGE SCALE GENOMIC DNA]</scope>
    <source>
        <strain evidence="8 9">DGU5</strain>
    </source>
</reference>
<dbReference type="Gene3D" id="2.40.37.10">
    <property type="entry name" value="Lyase, Ornithine Decarboxylase, Chain A, domain 1"/>
    <property type="match status" value="1"/>
</dbReference>
<dbReference type="PANTHER" id="PTHR30511">
    <property type="entry name" value="ALANINE RACEMASE"/>
    <property type="match status" value="1"/>
</dbReference>
<comment type="caution">
    <text evidence="8">The sequence shown here is derived from an EMBL/GenBank/DDBJ whole genome shotgun (WGS) entry which is preliminary data.</text>
</comment>